<sequence length="77" mass="8817">MDIKEKKSLSETDICDLFITPAIRNAGWDAMRQIRREVTLTPGPIVVRGNLSSRNKKLKKFADYVLYWEPNVPVAVI</sequence>
<organism evidence="1 2">
    <name type="scientific">Methyloglobulus morosus KoM1</name>
    <dbReference type="NCBI Taxonomy" id="1116472"/>
    <lineage>
        <taxon>Bacteria</taxon>
        <taxon>Pseudomonadati</taxon>
        <taxon>Pseudomonadota</taxon>
        <taxon>Gammaproteobacteria</taxon>
        <taxon>Methylococcales</taxon>
        <taxon>Methylococcaceae</taxon>
        <taxon>Methyloglobulus</taxon>
    </lineage>
</organism>
<reference evidence="1 2" key="1">
    <citation type="journal article" date="2013" name="Genome Announc.">
        <title>Draft Genome Sequence of the Methanotrophic Gammaproteobacterium Methyloglobulus morosus DSM 22980 Strain KoM1.</title>
        <authorList>
            <person name="Poehlein A."/>
            <person name="Deutzmann J.S."/>
            <person name="Daniel R."/>
            <person name="Simeonova D.D."/>
        </authorList>
    </citation>
    <scope>NUCLEOTIDE SEQUENCE [LARGE SCALE GENOMIC DNA]</scope>
    <source>
        <strain evidence="1 2">KoM1</strain>
    </source>
</reference>
<keyword evidence="2" id="KW-1185">Reference proteome</keyword>
<evidence type="ECO:0000313" key="2">
    <source>
        <dbReference type="Proteomes" id="UP000017842"/>
    </source>
</evidence>
<evidence type="ECO:0000313" key="1">
    <source>
        <dbReference type="EMBL" id="ESS67479.1"/>
    </source>
</evidence>
<dbReference type="AlphaFoldDB" id="V5BIA2"/>
<dbReference type="EMBL" id="AYLO01000150">
    <property type="protein sequence ID" value="ESS67479.1"/>
    <property type="molecule type" value="Genomic_DNA"/>
</dbReference>
<dbReference type="Proteomes" id="UP000017842">
    <property type="component" value="Unassembled WGS sequence"/>
</dbReference>
<accession>V5BIA2</accession>
<dbReference type="PATRIC" id="fig|1116472.3.peg.3767"/>
<dbReference type="REBASE" id="76759">
    <property type="entry name" value="Mmo22980ORF120P"/>
</dbReference>
<dbReference type="Gene3D" id="3.90.1570.30">
    <property type="match status" value="1"/>
</dbReference>
<protein>
    <submittedName>
        <fullName evidence="1">Type I site-specific deoxyribonuclease</fullName>
    </submittedName>
</protein>
<proteinExistence type="predicted"/>
<gene>
    <name evidence="1" type="ORF">MGMO_164c00140</name>
</gene>
<dbReference type="eggNOG" id="COG4096">
    <property type="taxonomic scope" value="Bacteria"/>
</dbReference>
<dbReference type="STRING" id="1116472.MGMO_164c00140"/>
<name>V5BIA2_9GAMM</name>
<comment type="caution">
    <text evidence="1">The sequence shown here is derived from an EMBL/GenBank/DDBJ whole genome shotgun (WGS) entry which is preliminary data.</text>
</comment>